<dbReference type="Gene3D" id="3.40.50.2000">
    <property type="entry name" value="Glycogen Phosphorylase B"/>
    <property type="match status" value="1"/>
</dbReference>
<evidence type="ECO:0000313" key="2">
    <source>
        <dbReference type="Proteomes" id="UP000677244"/>
    </source>
</evidence>
<accession>A0ABS3Z5S0</accession>
<gene>
    <name evidence="1" type="ORF">J7I42_34785</name>
</gene>
<organism evidence="1 2">
    <name type="scientific">Niastella soli</name>
    <dbReference type="NCBI Taxonomy" id="2821487"/>
    <lineage>
        <taxon>Bacteria</taxon>
        <taxon>Pseudomonadati</taxon>
        <taxon>Bacteroidota</taxon>
        <taxon>Chitinophagia</taxon>
        <taxon>Chitinophagales</taxon>
        <taxon>Chitinophagaceae</taxon>
        <taxon>Niastella</taxon>
    </lineage>
</organism>
<comment type="caution">
    <text evidence="1">The sequence shown here is derived from an EMBL/GenBank/DDBJ whole genome shotgun (WGS) entry which is preliminary data.</text>
</comment>
<name>A0ABS3Z5S0_9BACT</name>
<protein>
    <submittedName>
        <fullName evidence="1">Uncharacterized protein</fullName>
    </submittedName>
</protein>
<keyword evidence="2" id="KW-1185">Reference proteome</keyword>
<dbReference type="RefSeq" id="WP_209145139.1">
    <property type="nucleotide sequence ID" value="NZ_JAGHKO010000024.1"/>
</dbReference>
<sequence length="244" mass="27916">MTLLIYRDGLIGDFLGVIPIMIELARQDTLQVCIHPEAELIFQLIPQKYNIKLQEMGSGFDRVLELDINKAFELSHRHNYHMTQSYYACLGLPVPEKPPVAELEYELMETPGYDYILAPFSRSLPPQERWPREQWQRLTDLMPDKSFCIIGHERDERDFVTGSNISQMYNEPLVRVINTLRNSGKGLISVVSGPSHLAFHLGVKNYLLTNQTMTWGNNPEAIQISDHIPDLKAERVTGILHGNS</sequence>
<dbReference type="Proteomes" id="UP000677244">
    <property type="component" value="Unassembled WGS sequence"/>
</dbReference>
<dbReference type="EMBL" id="JAGHKO010000024">
    <property type="protein sequence ID" value="MBO9205509.1"/>
    <property type="molecule type" value="Genomic_DNA"/>
</dbReference>
<evidence type="ECO:0000313" key="1">
    <source>
        <dbReference type="EMBL" id="MBO9205509.1"/>
    </source>
</evidence>
<reference evidence="1 2" key="1">
    <citation type="submission" date="2021-03" db="EMBL/GenBank/DDBJ databases">
        <title>Assistant Professor.</title>
        <authorList>
            <person name="Huq M.A."/>
        </authorList>
    </citation>
    <scope>NUCLEOTIDE SEQUENCE [LARGE SCALE GENOMIC DNA]</scope>
    <source>
        <strain evidence="1 2">MAH-29</strain>
    </source>
</reference>
<dbReference type="SUPFAM" id="SSF53756">
    <property type="entry name" value="UDP-Glycosyltransferase/glycogen phosphorylase"/>
    <property type="match status" value="1"/>
</dbReference>
<proteinExistence type="predicted"/>